<evidence type="ECO:0000313" key="5">
    <source>
        <dbReference type="EMBL" id="MVW73866.1"/>
    </source>
</evidence>
<proteinExistence type="predicted"/>
<keyword evidence="2" id="KW-0973">c-di-GMP</keyword>
<comment type="caution">
    <text evidence="5">The sequence shown here is derived from an EMBL/GenBank/DDBJ whole genome shotgun (WGS) entry which is preliminary data.</text>
</comment>
<dbReference type="InterPro" id="IPR029787">
    <property type="entry name" value="Nucleotide_cyclase"/>
</dbReference>
<gene>
    <name evidence="5" type="ORF">GJV18_00935</name>
</gene>
<name>A0A6I4KTP6_9PSED</name>
<dbReference type="AlphaFoldDB" id="A0A6I4KTP6"/>
<keyword evidence="6" id="KW-1185">Reference proteome</keyword>
<dbReference type="Pfam" id="PF00990">
    <property type="entry name" value="GGDEF"/>
    <property type="match status" value="1"/>
</dbReference>
<dbReference type="InterPro" id="IPR035919">
    <property type="entry name" value="EAL_sf"/>
</dbReference>
<dbReference type="SMART" id="SM00052">
    <property type="entry name" value="EAL"/>
    <property type="match status" value="1"/>
</dbReference>
<dbReference type="InterPro" id="IPR050706">
    <property type="entry name" value="Cyclic-di-GMP_PDE-like"/>
</dbReference>
<reference evidence="5 6" key="1">
    <citation type="submission" date="2019-11" db="EMBL/GenBank/DDBJ databases">
        <title>Pseudomonas flavidum sp. nov., isolated from Baiyang Lake.</title>
        <authorList>
            <person name="Zhao Y."/>
        </authorList>
    </citation>
    <scope>NUCLEOTIDE SEQUENCE [LARGE SCALE GENOMIC DNA]</scope>
    <source>
        <strain evidence="6">R-22-3 w-18</strain>
    </source>
</reference>
<dbReference type="Proteomes" id="UP000429555">
    <property type="component" value="Unassembled WGS sequence"/>
</dbReference>
<dbReference type="PANTHER" id="PTHR33121:SF70">
    <property type="entry name" value="SIGNALING PROTEIN YKOW"/>
    <property type="match status" value="1"/>
</dbReference>
<dbReference type="Gene3D" id="3.20.20.450">
    <property type="entry name" value="EAL domain"/>
    <property type="match status" value="1"/>
</dbReference>
<dbReference type="InterPro" id="IPR001633">
    <property type="entry name" value="EAL_dom"/>
</dbReference>
<accession>A0A6I4KTP6</accession>
<dbReference type="CDD" id="cd01948">
    <property type="entry name" value="EAL"/>
    <property type="match status" value="1"/>
</dbReference>
<organism evidence="5 6">
    <name type="scientific">Pseudomonas xionganensis</name>
    <dbReference type="NCBI Taxonomy" id="2654845"/>
    <lineage>
        <taxon>Bacteria</taxon>
        <taxon>Pseudomonadati</taxon>
        <taxon>Pseudomonadota</taxon>
        <taxon>Gammaproteobacteria</taxon>
        <taxon>Pseudomonadales</taxon>
        <taxon>Pseudomonadaceae</taxon>
        <taxon>Pseudomonas</taxon>
    </lineage>
</organism>
<dbReference type="PROSITE" id="PS50883">
    <property type="entry name" value="EAL"/>
    <property type="match status" value="1"/>
</dbReference>
<dbReference type="SMART" id="SM00267">
    <property type="entry name" value="GGDEF"/>
    <property type="match status" value="1"/>
</dbReference>
<evidence type="ECO:0000256" key="1">
    <source>
        <dbReference type="ARBA" id="ARBA00012282"/>
    </source>
</evidence>
<feature type="domain" description="EAL" evidence="3">
    <location>
        <begin position="293"/>
        <end position="547"/>
    </location>
</feature>
<sequence length="557" mass="61827">MSASVEPLCLLLLADAPTWPALLRSQVEALGKDYVLITAPSWEAARGLFDSTFIGVLLCPPHLLPAASVGPQATILLLEEEPESPPEQAADWLVRPQLTAETLRRCLRYARERRQLSVRLEHLAEQDALTGIANRQGFQSLLQARMAEQGGQGLVLGHLDLDNFHHANDALGYQGGDSLILQVVARLKTHLQSGDLLARLGSDEFALLLDCRSDPQRAERLAVRIGEALGEPYWVEGESLLLGCSLGLARAGADNSGDSLMWHAHIAMQQAKSQQGCSFHIYDERINRGARNKAELEGELRRALRRDELELHYQPRLCLRSGRVVGLEALVRWQHPQHGLLVPGEFVPLAEESGLIIPLGYWVIARALRDMQWLRGRGLEALHMAVNLSFRQFQDSQLLSTLSRLISERGVEARWLEFELTETAVMRRSEQVQQTMDALGRLGVRFSLDDFGTGFSSFVHLSSLPITLLKIDKSFVAGMGERAEHRQLVNAMVKLAQNLSLQVVAEGVETPEQLALLRQFGCDQVQGYLISKPLPLSELARFLVFGQRQSVLAVTPS</sequence>
<dbReference type="SUPFAM" id="SSF55073">
    <property type="entry name" value="Nucleotide cyclase"/>
    <property type="match status" value="1"/>
</dbReference>
<feature type="domain" description="GGDEF" evidence="4">
    <location>
        <begin position="152"/>
        <end position="284"/>
    </location>
</feature>
<dbReference type="FunFam" id="3.20.20.450:FF:000001">
    <property type="entry name" value="Cyclic di-GMP phosphodiesterase yahA"/>
    <property type="match status" value="1"/>
</dbReference>
<dbReference type="Gene3D" id="3.30.70.270">
    <property type="match status" value="1"/>
</dbReference>
<evidence type="ECO:0000259" key="3">
    <source>
        <dbReference type="PROSITE" id="PS50883"/>
    </source>
</evidence>
<evidence type="ECO:0000313" key="6">
    <source>
        <dbReference type="Proteomes" id="UP000429555"/>
    </source>
</evidence>
<dbReference type="PROSITE" id="PS50887">
    <property type="entry name" value="GGDEF"/>
    <property type="match status" value="1"/>
</dbReference>
<dbReference type="PANTHER" id="PTHR33121">
    <property type="entry name" value="CYCLIC DI-GMP PHOSPHODIESTERASE PDEF"/>
    <property type="match status" value="1"/>
</dbReference>
<evidence type="ECO:0000256" key="2">
    <source>
        <dbReference type="ARBA" id="ARBA00022636"/>
    </source>
</evidence>
<dbReference type="RefSeq" id="WP_160342851.1">
    <property type="nucleotide sequence ID" value="NZ_WKJZ01000001.1"/>
</dbReference>
<dbReference type="EC" id="3.1.4.52" evidence="1"/>
<dbReference type="Pfam" id="PF00563">
    <property type="entry name" value="EAL"/>
    <property type="match status" value="1"/>
</dbReference>
<protein>
    <recommendedName>
        <fullName evidence="1">cyclic-guanylate-specific phosphodiesterase</fullName>
        <ecNumber evidence="1">3.1.4.52</ecNumber>
    </recommendedName>
</protein>
<evidence type="ECO:0000259" key="4">
    <source>
        <dbReference type="PROSITE" id="PS50887"/>
    </source>
</evidence>
<dbReference type="SUPFAM" id="SSF141868">
    <property type="entry name" value="EAL domain-like"/>
    <property type="match status" value="1"/>
</dbReference>
<dbReference type="CDD" id="cd01949">
    <property type="entry name" value="GGDEF"/>
    <property type="match status" value="1"/>
</dbReference>
<dbReference type="InterPro" id="IPR043128">
    <property type="entry name" value="Rev_trsase/Diguanyl_cyclase"/>
</dbReference>
<dbReference type="NCBIfam" id="TIGR00254">
    <property type="entry name" value="GGDEF"/>
    <property type="match status" value="1"/>
</dbReference>
<dbReference type="InterPro" id="IPR000160">
    <property type="entry name" value="GGDEF_dom"/>
</dbReference>
<dbReference type="EMBL" id="WKJZ01000001">
    <property type="protein sequence ID" value="MVW73866.1"/>
    <property type="molecule type" value="Genomic_DNA"/>
</dbReference>
<dbReference type="GO" id="GO:0071111">
    <property type="term" value="F:cyclic-guanylate-specific phosphodiesterase activity"/>
    <property type="evidence" value="ECO:0007669"/>
    <property type="project" value="UniProtKB-EC"/>
</dbReference>